<name>A0A917Z6B0_9GAMM</name>
<comment type="caution">
    <text evidence="6">The sequence shown here is derived from an EMBL/GenBank/DDBJ whole genome shotgun (WGS) entry which is preliminary data.</text>
</comment>
<dbReference type="InterPro" id="IPR017941">
    <property type="entry name" value="Rieske_2Fe-2S"/>
</dbReference>
<keyword evidence="3" id="KW-0408">Iron</keyword>
<keyword evidence="7" id="KW-1185">Reference proteome</keyword>
<accession>A0A917Z6B0</accession>
<organism evidence="6 7">
    <name type="scientific">Marinobacterium nitratireducens</name>
    <dbReference type="NCBI Taxonomy" id="518897"/>
    <lineage>
        <taxon>Bacteria</taxon>
        <taxon>Pseudomonadati</taxon>
        <taxon>Pseudomonadota</taxon>
        <taxon>Gammaproteobacteria</taxon>
        <taxon>Oceanospirillales</taxon>
        <taxon>Oceanospirillaceae</taxon>
        <taxon>Marinobacterium</taxon>
    </lineage>
</organism>
<keyword evidence="2" id="KW-0479">Metal-binding</keyword>
<dbReference type="RefSeq" id="WP_188857699.1">
    <property type="nucleotide sequence ID" value="NZ_BMLT01000001.1"/>
</dbReference>
<dbReference type="SUPFAM" id="SSF50022">
    <property type="entry name" value="ISP domain"/>
    <property type="match status" value="1"/>
</dbReference>
<reference evidence="6 7" key="1">
    <citation type="journal article" date="2014" name="Int. J. Syst. Evol. Microbiol.">
        <title>Complete genome sequence of Corynebacterium casei LMG S-19264T (=DSM 44701T), isolated from a smear-ripened cheese.</title>
        <authorList>
            <consortium name="US DOE Joint Genome Institute (JGI-PGF)"/>
            <person name="Walter F."/>
            <person name="Albersmeier A."/>
            <person name="Kalinowski J."/>
            <person name="Ruckert C."/>
        </authorList>
    </citation>
    <scope>NUCLEOTIDE SEQUENCE [LARGE SCALE GENOMIC DNA]</scope>
    <source>
        <strain evidence="6 7">CGMCC 1.7286</strain>
    </source>
</reference>
<feature type="domain" description="Rieske" evidence="5">
    <location>
        <begin position="8"/>
        <end position="69"/>
    </location>
</feature>
<sequence length="94" mass="10622">MAFLRNTWYVAAWGSEIEVQQLFSRTLLNERILFFRDTVGRIQAIKDRCPHRFAPLSLGRHCGDAAAVRARRLLDKLIATEQATGERPHSGATA</sequence>
<dbReference type="EMBL" id="BMLT01000001">
    <property type="protein sequence ID" value="GGO76480.1"/>
    <property type="molecule type" value="Genomic_DNA"/>
</dbReference>
<evidence type="ECO:0000313" key="6">
    <source>
        <dbReference type="EMBL" id="GGO76480.1"/>
    </source>
</evidence>
<proteinExistence type="predicted"/>
<dbReference type="AlphaFoldDB" id="A0A917Z6B0"/>
<protein>
    <recommendedName>
        <fullName evidence="5">Rieske domain-containing protein</fullName>
    </recommendedName>
</protein>
<evidence type="ECO:0000256" key="2">
    <source>
        <dbReference type="ARBA" id="ARBA00022723"/>
    </source>
</evidence>
<dbReference type="Proteomes" id="UP000599578">
    <property type="component" value="Unassembled WGS sequence"/>
</dbReference>
<dbReference type="InterPro" id="IPR036922">
    <property type="entry name" value="Rieske_2Fe-2S_sf"/>
</dbReference>
<keyword evidence="1" id="KW-0001">2Fe-2S</keyword>
<dbReference type="GO" id="GO:0046872">
    <property type="term" value="F:metal ion binding"/>
    <property type="evidence" value="ECO:0007669"/>
    <property type="project" value="UniProtKB-KW"/>
</dbReference>
<evidence type="ECO:0000313" key="7">
    <source>
        <dbReference type="Proteomes" id="UP000599578"/>
    </source>
</evidence>
<keyword evidence="4" id="KW-0411">Iron-sulfur</keyword>
<evidence type="ECO:0000259" key="5">
    <source>
        <dbReference type="PROSITE" id="PS51296"/>
    </source>
</evidence>
<evidence type="ECO:0000256" key="4">
    <source>
        <dbReference type="ARBA" id="ARBA00023014"/>
    </source>
</evidence>
<evidence type="ECO:0000256" key="3">
    <source>
        <dbReference type="ARBA" id="ARBA00023004"/>
    </source>
</evidence>
<dbReference type="Pfam" id="PF00355">
    <property type="entry name" value="Rieske"/>
    <property type="match status" value="1"/>
</dbReference>
<dbReference type="PROSITE" id="PS51296">
    <property type="entry name" value="RIESKE"/>
    <property type="match status" value="1"/>
</dbReference>
<dbReference type="GO" id="GO:0051537">
    <property type="term" value="F:2 iron, 2 sulfur cluster binding"/>
    <property type="evidence" value="ECO:0007669"/>
    <property type="project" value="UniProtKB-KW"/>
</dbReference>
<evidence type="ECO:0000256" key="1">
    <source>
        <dbReference type="ARBA" id="ARBA00022714"/>
    </source>
</evidence>
<dbReference type="Gene3D" id="2.102.10.10">
    <property type="entry name" value="Rieske [2Fe-2S] iron-sulphur domain"/>
    <property type="match status" value="1"/>
</dbReference>
<gene>
    <name evidence="6" type="ORF">GCM10011348_03790</name>
</gene>